<dbReference type="RefSeq" id="WP_169410433.1">
    <property type="nucleotide sequence ID" value="NZ_JAAXKZ010000010.1"/>
</dbReference>
<evidence type="ECO:0000256" key="1">
    <source>
        <dbReference type="SAM" id="MobiDB-lite"/>
    </source>
</evidence>
<dbReference type="InterPro" id="IPR003646">
    <property type="entry name" value="SH3-like_bac-type"/>
</dbReference>
<dbReference type="Gene3D" id="2.30.30.40">
    <property type="entry name" value="SH3 Domains"/>
    <property type="match status" value="1"/>
</dbReference>
<name>A0A848DEB3_9PSEU</name>
<dbReference type="Proteomes" id="UP000586918">
    <property type="component" value="Unassembled WGS sequence"/>
</dbReference>
<dbReference type="EMBL" id="JAAXKZ010000010">
    <property type="protein sequence ID" value="NMH90901.1"/>
    <property type="molecule type" value="Genomic_DNA"/>
</dbReference>
<evidence type="ECO:0000313" key="5">
    <source>
        <dbReference type="Proteomes" id="UP000586918"/>
    </source>
</evidence>
<comment type="caution">
    <text evidence="4">The sequence shown here is derived from an EMBL/GenBank/DDBJ whole genome shotgun (WGS) entry which is preliminary data.</text>
</comment>
<feature type="compositionally biased region" description="Low complexity" evidence="1">
    <location>
        <begin position="103"/>
        <end position="118"/>
    </location>
</feature>
<sequence length="176" mass="17906">MKLQRPGRAAAVVGGLVAVGATTMMALAAGTAGAAEPGRCTDNVNVRAEPSPTARIIAVCERGTEVTVGEKRNGFVKLTNLGGWSAEEFVSVDGATPARNALTTGASRSTAPTSTPAAAERRSAPTTSPSAGSDRRPADAEPTREPRRAAPSEEPADQDEPTSTETPEAGTGRLLP</sequence>
<feature type="region of interest" description="Disordered" evidence="1">
    <location>
        <begin position="100"/>
        <end position="176"/>
    </location>
</feature>
<dbReference type="AlphaFoldDB" id="A0A848DEB3"/>
<organism evidence="4 5">
    <name type="scientific">Pseudonocardia bannensis</name>
    <dbReference type="NCBI Taxonomy" id="630973"/>
    <lineage>
        <taxon>Bacteria</taxon>
        <taxon>Bacillati</taxon>
        <taxon>Actinomycetota</taxon>
        <taxon>Actinomycetes</taxon>
        <taxon>Pseudonocardiales</taxon>
        <taxon>Pseudonocardiaceae</taxon>
        <taxon>Pseudonocardia</taxon>
    </lineage>
</organism>
<proteinExistence type="predicted"/>
<evidence type="ECO:0000256" key="2">
    <source>
        <dbReference type="SAM" id="SignalP"/>
    </source>
</evidence>
<keyword evidence="5" id="KW-1185">Reference proteome</keyword>
<gene>
    <name evidence="4" type="ORF">HF519_04735</name>
</gene>
<feature type="domain" description="SH3b" evidence="3">
    <location>
        <begin position="42"/>
        <end position="90"/>
    </location>
</feature>
<protein>
    <recommendedName>
        <fullName evidence="3">SH3b domain-containing protein</fullName>
    </recommendedName>
</protein>
<feature type="chain" id="PRO_5038842727" description="SH3b domain-containing protein" evidence="2">
    <location>
        <begin position="29"/>
        <end position="176"/>
    </location>
</feature>
<feature type="compositionally biased region" description="Basic and acidic residues" evidence="1">
    <location>
        <begin position="133"/>
        <end position="151"/>
    </location>
</feature>
<accession>A0A848DEB3</accession>
<keyword evidence="2" id="KW-0732">Signal</keyword>
<evidence type="ECO:0000259" key="3">
    <source>
        <dbReference type="Pfam" id="PF08239"/>
    </source>
</evidence>
<evidence type="ECO:0000313" key="4">
    <source>
        <dbReference type="EMBL" id="NMH90901.1"/>
    </source>
</evidence>
<feature type="signal peptide" evidence="2">
    <location>
        <begin position="1"/>
        <end position="28"/>
    </location>
</feature>
<reference evidence="4 5" key="1">
    <citation type="submission" date="2020-04" db="EMBL/GenBank/DDBJ databases">
        <authorList>
            <person name="Klaysubun C."/>
            <person name="Duangmal K."/>
            <person name="Lipun K."/>
        </authorList>
    </citation>
    <scope>NUCLEOTIDE SEQUENCE [LARGE SCALE GENOMIC DNA]</scope>
    <source>
        <strain evidence="4 5">DSM 45300</strain>
    </source>
</reference>
<dbReference type="Pfam" id="PF08239">
    <property type="entry name" value="SH3_3"/>
    <property type="match status" value="1"/>
</dbReference>